<name>A0AAV7PY81_PLEWA</name>
<protein>
    <submittedName>
        <fullName evidence="2">Uncharacterized protein</fullName>
    </submittedName>
</protein>
<reference evidence="2" key="1">
    <citation type="journal article" date="2022" name="bioRxiv">
        <title>Sequencing and chromosome-scale assembly of the giantPleurodeles waltlgenome.</title>
        <authorList>
            <person name="Brown T."/>
            <person name="Elewa A."/>
            <person name="Iarovenko S."/>
            <person name="Subramanian E."/>
            <person name="Araus A.J."/>
            <person name="Petzold A."/>
            <person name="Susuki M."/>
            <person name="Suzuki K.-i.T."/>
            <person name="Hayashi T."/>
            <person name="Toyoda A."/>
            <person name="Oliveira C."/>
            <person name="Osipova E."/>
            <person name="Leigh N.D."/>
            <person name="Simon A."/>
            <person name="Yun M.H."/>
        </authorList>
    </citation>
    <scope>NUCLEOTIDE SEQUENCE</scope>
    <source>
        <strain evidence="2">20211129_DDA</strain>
        <tissue evidence="2">Liver</tissue>
    </source>
</reference>
<dbReference type="EMBL" id="JANPWB010000011">
    <property type="protein sequence ID" value="KAJ1132077.1"/>
    <property type="molecule type" value="Genomic_DNA"/>
</dbReference>
<organism evidence="2 3">
    <name type="scientific">Pleurodeles waltl</name>
    <name type="common">Iberian ribbed newt</name>
    <dbReference type="NCBI Taxonomy" id="8319"/>
    <lineage>
        <taxon>Eukaryota</taxon>
        <taxon>Metazoa</taxon>
        <taxon>Chordata</taxon>
        <taxon>Craniata</taxon>
        <taxon>Vertebrata</taxon>
        <taxon>Euteleostomi</taxon>
        <taxon>Amphibia</taxon>
        <taxon>Batrachia</taxon>
        <taxon>Caudata</taxon>
        <taxon>Salamandroidea</taxon>
        <taxon>Salamandridae</taxon>
        <taxon>Pleurodelinae</taxon>
        <taxon>Pleurodeles</taxon>
    </lineage>
</organism>
<evidence type="ECO:0000313" key="3">
    <source>
        <dbReference type="Proteomes" id="UP001066276"/>
    </source>
</evidence>
<accession>A0AAV7PY81</accession>
<proteinExistence type="predicted"/>
<dbReference type="AlphaFoldDB" id="A0AAV7PY81"/>
<feature type="compositionally biased region" description="Low complexity" evidence="1">
    <location>
        <begin position="211"/>
        <end position="220"/>
    </location>
</feature>
<evidence type="ECO:0000313" key="2">
    <source>
        <dbReference type="EMBL" id="KAJ1132077.1"/>
    </source>
</evidence>
<dbReference type="Proteomes" id="UP001066276">
    <property type="component" value="Chromosome 7"/>
</dbReference>
<keyword evidence="3" id="KW-1185">Reference proteome</keyword>
<evidence type="ECO:0000256" key="1">
    <source>
        <dbReference type="SAM" id="MobiDB-lite"/>
    </source>
</evidence>
<feature type="region of interest" description="Disordered" evidence="1">
    <location>
        <begin position="55"/>
        <end position="77"/>
    </location>
</feature>
<gene>
    <name evidence="2" type="ORF">NDU88_010407</name>
</gene>
<comment type="caution">
    <text evidence="2">The sequence shown here is derived from an EMBL/GenBank/DDBJ whole genome shotgun (WGS) entry which is preliminary data.</text>
</comment>
<feature type="region of interest" description="Disordered" evidence="1">
    <location>
        <begin position="183"/>
        <end position="220"/>
    </location>
</feature>
<sequence>MSAPSVPSGIPRRRMLFLRLLFRYFPPRRSPLQYDAPQGRGCTASDLRPGWEGWLPSEESNNDCHPPGSEKGEGVSPGLSFFPGRADLCPVLCSPQAQGRSVVAHGGRRARRRPLSAYASVRGSEGRGGARLLPQVFERQVPPPRPVRHLRLRLLLLPQASGPCSALPMVHQGRALLLCAGHQPPTDSDPSDVLRRCTGGPDVPPVPPPSSRSSALRRPS</sequence>